<organism evidence="2 5">
    <name type="scientific">Yersinia pekkanenii</name>
    <dbReference type="NCBI Taxonomy" id="1288385"/>
    <lineage>
        <taxon>Bacteria</taxon>
        <taxon>Pseudomonadati</taxon>
        <taxon>Pseudomonadota</taxon>
        <taxon>Gammaproteobacteria</taxon>
        <taxon>Enterobacterales</taxon>
        <taxon>Yersiniaceae</taxon>
        <taxon>Yersinia</taxon>
    </lineage>
</organism>
<accession>A0A0T9RQ26</accession>
<keyword evidence="4" id="KW-1185">Reference proteome</keyword>
<proteinExistence type="predicted"/>
<reference evidence="3 4" key="3">
    <citation type="submission" date="2015-03" db="EMBL/GenBank/DDBJ databases">
        <authorList>
            <consortium name="Pathogen Informatics"/>
            <person name="Murphy D."/>
        </authorList>
    </citation>
    <scope>NUCLEOTIDE SEQUENCE [LARGE SCALE GENOMIC DNA]</scope>
    <source>
        <strain evidence="4">type strain: CIP110230</strain>
        <strain evidence="3">Type strain: CIP110230</strain>
    </source>
</reference>
<evidence type="ECO:0000313" key="3">
    <source>
        <dbReference type="EMBL" id="CRY68654.1"/>
    </source>
</evidence>
<evidence type="ECO:0000313" key="4">
    <source>
        <dbReference type="Proteomes" id="UP000044625"/>
    </source>
</evidence>
<dbReference type="Proteomes" id="UP000045840">
    <property type="component" value="Unassembled WGS sequence"/>
</dbReference>
<sequence>MEIMDIETAVLNLVLVVYFAVAAGAFVFSCYCDKARTPFNRDGPAHIAIFSFFWPIYLMMLIGLMPVLLVVWIYEKIVGGVE</sequence>
<dbReference type="Proteomes" id="UP000044625">
    <property type="component" value="Unassembled WGS sequence"/>
</dbReference>
<feature type="transmembrane region" description="Helical" evidence="1">
    <location>
        <begin position="52"/>
        <end position="74"/>
    </location>
</feature>
<protein>
    <submittedName>
        <fullName evidence="2">Uncharacterized protein</fullName>
    </submittedName>
</protein>
<dbReference type="STRING" id="1288385.ERS137968_03773"/>
<dbReference type="RefSeq" id="WP_049615568.1">
    <property type="nucleotide sequence ID" value="NZ_CAWMMU010000023.1"/>
</dbReference>
<keyword evidence="1" id="KW-1133">Transmembrane helix</keyword>
<reference evidence="5" key="1">
    <citation type="submission" date="2015-03" db="EMBL/GenBank/DDBJ databases">
        <authorList>
            <consortium name="Pathogen Informatics"/>
        </authorList>
    </citation>
    <scope>NUCLEOTIDE SEQUENCE [LARGE SCALE GENOMIC DNA]</scope>
    <source>
        <strain evidence="5">A125KOH2</strain>
    </source>
</reference>
<dbReference type="AlphaFoldDB" id="A0A0T9RQ26"/>
<dbReference type="EMBL" id="CWJL01000023">
    <property type="protein sequence ID" value="CRY68654.1"/>
    <property type="molecule type" value="Genomic_DNA"/>
</dbReference>
<evidence type="ECO:0000313" key="2">
    <source>
        <dbReference type="EMBL" id="CNI76554.1"/>
    </source>
</evidence>
<name>A0A0T9RQ26_9GAMM</name>
<feature type="transmembrane region" description="Helical" evidence="1">
    <location>
        <begin position="12"/>
        <end position="31"/>
    </location>
</feature>
<keyword evidence="1" id="KW-0472">Membrane</keyword>
<keyword evidence="1" id="KW-0812">Transmembrane</keyword>
<evidence type="ECO:0000313" key="5">
    <source>
        <dbReference type="Proteomes" id="UP000045840"/>
    </source>
</evidence>
<gene>
    <name evidence="2" type="ORF">ERS008529_04841</name>
    <name evidence="3" type="ORF">ERS137968_03773</name>
</gene>
<reference evidence="2" key="2">
    <citation type="submission" date="2015-03" db="EMBL/GenBank/DDBJ databases">
        <authorList>
            <person name="Murphy D."/>
        </authorList>
    </citation>
    <scope>NUCLEOTIDE SEQUENCE [LARGE SCALE GENOMIC DNA]</scope>
    <source>
        <strain evidence="2">A125KOH2</strain>
    </source>
</reference>
<evidence type="ECO:0000256" key="1">
    <source>
        <dbReference type="SAM" id="Phobius"/>
    </source>
</evidence>
<dbReference type="EMBL" id="CQAZ01000141">
    <property type="protein sequence ID" value="CNI76554.1"/>
    <property type="molecule type" value="Genomic_DNA"/>
</dbReference>